<dbReference type="Proteomes" id="UP000195402">
    <property type="component" value="Unassembled WGS sequence"/>
</dbReference>
<protein>
    <submittedName>
        <fullName evidence="1">Uncharacterized protein</fullName>
    </submittedName>
</protein>
<dbReference type="PANTHER" id="PTHR34570:SF12">
    <property type="entry name" value="EXPRESSED PROTEIN"/>
    <property type="match status" value="1"/>
</dbReference>
<comment type="caution">
    <text evidence="1">The sequence shown here is derived from an EMBL/GenBank/DDBJ whole genome shotgun (WGS) entry which is preliminary data.</text>
</comment>
<evidence type="ECO:0000313" key="1">
    <source>
        <dbReference type="EMBL" id="OVA10624.1"/>
    </source>
</evidence>
<dbReference type="EMBL" id="MVGT01001861">
    <property type="protein sequence ID" value="OVA10624.1"/>
    <property type="molecule type" value="Genomic_DNA"/>
</dbReference>
<keyword evidence="2" id="KW-1185">Reference proteome</keyword>
<dbReference type="InParanoid" id="A0A200QJK0"/>
<dbReference type="AlphaFoldDB" id="A0A200QJK0"/>
<dbReference type="OMA" id="INLWPSV"/>
<reference evidence="1 2" key="1">
    <citation type="journal article" date="2017" name="Mol. Plant">
        <title>The Genome of Medicinal Plant Macleaya cordata Provides New Insights into Benzylisoquinoline Alkaloids Metabolism.</title>
        <authorList>
            <person name="Liu X."/>
            <person name="Liu Y."/>
            <person name="Huang P."/>
            <person name="Ma Y."/>
            <person name="Qing Z."/>
            <person name="Tang Q."/>
            <person name="Cao H."/>
            <person name="Cheng P."/>
            <person name="Zheng Y."/>
            <person name="Yuan Z."/>
            <person name="Zhou Y."/>
            <person name="Liu J."/>
            <person name="Tang Z."/>
            <person name="Zhuo Y."/>
            <person name="Zhang Y."/>
            <person name="Yu L."/>
            <person name="Huang J."/>
            <person name="Yang P."/>
            <person name="Peng Q."/>
            <person name="Zhang J."/>
            <person name="Jiang W."/>
            <person name="Zhang Z."/>
            <person name="Lin K."/>
            <person name="Ro D.K."/>
            <person name="Chen X."/>
            <person name="Xiong X."/>
            <person name="Shang Y."/>
            <person name="Huang S."/>
            <person name="Zeng J."/>
        </authorList>
    </citation>
    <scope>NUCLEOTIDE SEQUENCE [LARGE SCALE GENOMIC DNA]</scope>
    <source>
        <strain evidence="2">cv. BLH2017</strain>
        <tissue evidence="1">Root</tissue>
    </source>
</reference>
<proteinExistence type="predicted"/>
<organism evidence="1 2">
    <name type="scientific">Macleaya cordata</name>
    <name type="common">Five-seeded plume-poppy</name>
    <name type="synonym">Bocconia cordata</name>
    <dbReference type="NCBI Taxonomy" id="56857"/>
    <lineage>
        <taxon>Eukaryota</taxon>
        <taxon>Viridiplantae</taxon>
        <taxon>Streptophyta</taxon>
        <taxon>Embryophyta</taxon>
        <taxon>Tracheophyta</taxon>
        <taxon>Spermatophyta</taxon>
        <taxon>Magnoliopsida</taxon>
        <taxon>Ranunculales</taxon>
        <taxon>Papaveraceae</taxon>
        <taxon>Papaveroideae</taxon>
        <taxon>Macleaya</taxon>
    </lineage>
</organism>
<evidence type="ECO:0000313" key="2">
    <source>
        <dbReference type="Proteomes" id="UP000195402"/>
    </source>
</evidence>
<name>A0A200QJK0_MACCD</name>
<gene>
    <name evidence="1" type="ORF">BVC80_59g2</name>
</gene>
<sequence>MGKQNTDPKVINSSILLLQERFRQLQRVKEMREEREVMKIFSKSETVSQIKHSTLFFHPELIPPSGPPLPSSLSFNPKSQDKLADFRVIETPILMNLRPENRVGINTTNTNENSEIDTSLHL</sequence>
<dbReference type="PANTHER" id="PTHR34570">
    <property type="entry name" value="OS03G0593100 PROTEIN"/>
    <property type="match status" value="1"/>
</dbReference>
<accession>A0A200QJK0</accession>
<dbReference type="FunCoup" id="A0A200QJK0">
    <property type="interactions" value="141"/>
</dbReference>